<evidence type="ECO:0000313" key="2">
    <source>
        <dbReference type="EMBL" id="GLC25629.1"/>
    </source>
</evidence>
<accession>A0AA37Q3C6</accession>
<comment type="caution">
    <text evidence="2">The sequence shown here is derived from an EMBL/GenBank/DDBJ whole genome shotgun (WGS) entry which is preliminary data.</text>
</comment>
<gene>
    <name evidence="2" type="ORF">rosag_21420</name>
</gene>
<sequence>MSARTLSLSSARTLATLALTLTAAAAVPRTAAAGPPWIGVELPANPHQPATRGALAVAHLYHHGDATGYPLRAEAVGMVDGARRTVRLEVRPVGPQGVFAIHGALPRGDGWVLVLTMSSGETSRASALVALDRRGEVAGVRVPQDSRENGRWIVPREATTAEVDAMLRVATARTVASADASNDASNDASFDARTAGLALAGLGVVLLPVGLQRLRGRR</sequence>
<keyword evidence="3" id="KW-1185">Reference proteome</keyword>
<feature type="signal peptide" evidence="1">
    <location>
        <begin position="1"/>
        <end position="25"/>
    </location>
</feature>
<dbReference type="Proteomes" id="UP001161325">
    <property type="component" value="Unassembled WGS sequence"/>
</dbReference>
<protein>
    <submittedName>
        <fullName evidence="2">Uncharacterized protein</fullName>
    </submittedName>
</protein>
<reference evidence="2" key="1">
    <citation type="submission" date="2022-08" db="EMBL/GenBank/DDBJ databases">
        <title>Draft genome sequencing of Roseisolibacter agri AW1220.</title>
        <authorList>
            <person name="Tobiishi Y."/>
            <person name="Tonouchi A."/>
        </authorList>
    </citation>
    <scope>NUCLEOTIDE SEQUENCE</scope>
    <source>
        <strain evidence="2">AW1220</strain>
    </source>
</reference>
<keyword evidence="1" id="KW-0732">Signal</keyword>
<dbReference type="RefSeq" id="WP_284350085.1">
    <property type="nucleotide sequence ID" value="NZ_BRXS01000003.1"/>
</dbReference>
<dbReference type="AlphaFoldDB" id="A0AA37Q3C6"/>
<feature type="chain" id="PRO_5041381738" evidence="1">
    <location>
        <begin position="26"/>
        <end position="218"/>
    </location>
</feature>
<organism evidence="2 3">
    <name type="scientific">Roseisolibacter agri</name>
    <dbReference type="NCBI Taxonomy" id="2014610"/>
    <lineage>
        <taxon>Bacteria</taxon>
        <taxon>Pseudomonadati</taxon>
        <taxon>Gemmatimonadota</taxon>
        <taxon>Gemmatimonadia</taxon>
        <taxon>Gemmatimonadales</taxon>
        <taxon>Gemmatimonadaceae</taxon>
        <taxon>Roseisolibacter</taxon>
    </lineage>
</organism>
<evidence type="ECO:0000256" key="1">
    <source>
        <dbReference type="SAM" id="SignalP"/>
    </source>
</evidence>
<evidence type="ECO:0000313" key="3">
    <source>
        <dbReference type="Proteomes" id="UP001161325"/>
    </source>
</evidence>
<proteinExistence type="predicted"/>
<dbReference type="EMBL" id="BRXS01000003">
    <property type="protein sequence ID" value="GLC25629.1"/>
    <property type="molecule type" value="Genomic_DNA"/>
</dbReference>
<name>A0AA37Q3C6_9BACT</name>